<keyword evidence="2" id="KW-1185">Reference proteome</keyword>
<dbReference type="Proteomes" id="UP001320715">
    <property type="component" value="Unassembled WGS sequence"/>
</dbReference>
<protein>
    <recommendedName>
        <fullName evidence="3">Baseplate protein J-like domain-containing protein</fullName>
    </recommendedName>
</protein>
<name>A0ABT1CMC4_9HYPH</name>
<organism evidence="1 2">
    <name type="scientific">Hoeflea alexandrii</name>
    <dbReference type="NCBI Taxonomy" id="288436"/>
    <lineage>
        <taxon>Bacteria</taxon>
        <taxon>Pseudomonadati</taxon>
        <taxon>Pseudomonadota</taxon>
        <taxon>Alphaproteobacteria</taxon>
        <taxon>Hyphomicrobiales</taxon>
        <taxon>Rhizobiaceae</taxon>
        <taxon>Hoeflea</taxon>
    </lineage>
</organism>
<evidence type="ECO:0000313" key="2">
    <source>
        <dbReference type="Proteomes" id="UP001320715"/>
    </source>
</evidence>
<accession>A0ABT1CMC4</accession>
<comment type="caution">
    <text evidence="1">The sequence shown here is derived from an EMBL/GenBank/DDBJ whole genome shotgun (WGS) entry which is preliminary data.</text>
</comment>
<reference evidence="1 2" key="1">
    <citation type="submission" date="2020-01" db="EMBL/GenBank/DDBJ databases">
        <title>Genomes of bacteria type strains.</title>
        <authorList>
            <person name="Chen J."/>
            <person name="Zhu S."/>
            <person name="Yang J."/>
        </authorList>
    </citation>
    <scope>NUCLEOTIDE SEQUENCE [LARGE SCALE GENOMIC DNA]</scope>
    <source>
        <strain evidence="1 2">DSM 16655</strain>
    </source>
</reference>
<evidence type="ECO:0000313" key="1">
    <source>
        <dbReference type="EMBL" id="MCO6407372.1"/>
    </source>
</evidence>
<proteinExistence type="predicted"/>
<evidence type="ECO:0008006" key="3">
    <source>
        <dbReference type="Google" id="ProtNLM"/>
    </source>
</evidence>
<gene>
    <name evidence="1" type="ORF">GTW23_04225</name>
</gene>
<dbReference type="RefSeq" id="WP_252914756.1">
    <property type="nucleotide sequence ID" value="NZ_JAAAML010000001.1"/>
</dbReference>
<sequence>MTDYGPISTGFSRKPLNTILAEIEASLITEFGPGIIQTSQSPMGQINGIFAEGASKAWELSENIYQSLDPDQAEGIRLDILGRIRRIVRAAGETDESFRRAITNAGQSRIDIQDVSRAIAALDGVTYSYVWVRDNAEDLADSGMAVGSVCIAVTGGDDDEIATSIRQYIAPGVSQFGSTAIESVVDGYCRTFRVLRPIDVPVELTVIVRTFKDGLGCPPPSASAIKTSLLEGLYLLNGEDISFYRVRSVIETAFSNVEVLTINGERDEIAQGDNQPVIIGFIERASLASADVTITVNA</sequence>
<dbReference type="EMBL" id="JAAAML010000001">
    <property type="protein sequence ID" value="MCO6407372.1"/>
    <property type="molecule type" value="Genomic_DNA"/>
</dbReference>